<sequence length="231" mass="26438">MPSPSLGWGGSGGMAQVLKFNGYGEFAGLLYHSPHSVMYEDDLYPTALHLFEARKFLDHRPDLAEQIRRCEHVEEVTAISAQLAEFTRRDWAIVVLRTMDDVLYLKFRQHGDLRTLLLNTFPADLVYVESGDPFWGDGAGAGMNELGKSLMRVREWLRNPCGLPLLRGIPVHHPHTNLQLILRVRVFQKRRSMETNLACPSLAIPSTQRTQHKFRQSILRPRKLSNYLLHP</sequence>
<evidence type="ECO:0000313" key="2">
    <source>
        <dbReference type="EMBL" id="KAF8464202.1"/>
    </source>
</evidence>
<dbReference type="OrthoDB" id="206452at2759"/>
<dbReference type="Proteomes" id="UP000759537">
    <property type="component" value="Unassembled WGS sequence"/>
</dbReference>
<dbReference type="InterPro" id="IPR037238">
    <property type="entry name" value="YbiA-like_sf"/>
</dbReference>
<dbReference type="Gene3D" id="1.10.357.40">
    <property type="entry name" value="YbiA-like"/>
    <property type="match status" value="1"/>
</dbReference>
<gene>
    <name evidence="2" type="ORF">DFH94DRAFT_640226</name>
</gene>
<comment type="caution">
    <text evidence="2">The sequence shown here is derived from an EMBL/GenBank/DDBJ whole genome shotgun (WGS) entry which is preliminary data.</text>
</comment>
<evidence type="ECO:0000259" key="1">
    <source>
        <dbReference type="Pfam" id="PF08719"/>
    </source>
</evidence>
<dbReference type="EMBL" id="WHVB01000058">
    <property type="protein sequence ID" value="KAF8464202.1"/>
    <property type="molecule type" value="Genomic_DNA"/>
</dbReference>
<dbReference type="InterPro" id="IPR012816">
    <property type="entry name" value="NADAR"/>
</dbReference>
<dbReference type="AlphaFoldDB" id="A0A9P5MNA5"/>
<organism evidence="2 3">
    <name type="scientific">Russula ochroleuca</name>
    <dbReference type="NCBI Taxonomy" id="152965"/>
    <lineage>
        <taxon>Eukaryota</taxon>
        <taxon>Fungi</taxon>
        <taxon>Dikarya</taxon>
        <taxon>Basidiomycota</taxon>
        <taxon>Agaricomycotina</taxon>
        <taxon>Agaricomycetes</taxon>
        <taxon>Russulales</taxon>
        <taxon>Russulaceae</taxon>
        <taxon>Russula</taxon>
    </lineage>
</organism>
<reference evidence="2" key="2">
    <citation type="journal article" date="2020" name="Nat. Commun.">
        <title>Large-scale genome sequencing of mycorrhizal fungi provides insights into the early evolution of symbiotic traits.</title>
        <authorList>
            <person name="Miyauchi S."/>
            <person name="Kiss E."/>
            <person name="Kuo A."/>
            <person name="Drula E."/>
            <person name="Kohler A."/>
            <person name="Sanchez-Garcia M."/>
            <person name="Morin E."/>
            <person name="Andreopoulos B."/>
            <person name="Barry K.W."/>
            <person name="Bonito G."/>
            <person name="Buee M."/>
            <person name="Carver A."/>
            <person name="Chen C."/>
            <person name="Cichocki N."/>
            <person name="Clum A."/>
            <person name="Culley D."/>
            <person name="Crous P.W."/>
            <person name="Fauchery L."/>
            <person name="Girlanda M."/>
            <person name="Hayes R.D."/>
            <person name="Keri Z."/>
            <person name="LaButti K."/>
            <person name="Lipzen A."/>
            <person name="Lombard V."/>
            <person name="Magnuson J."/>
            <person name="Maillard F."/>
            <person name="Murat C."/>
            <person name="Nolan M."/>
            <person name="Ohm R.A."/>
            <person name="Pangilinan J."/>
            <person name="Pereira M.F."/>
            <person name="Perotto S."/>
            <person name="Peter M."/>
            <person name="Pfister S."/>
            <person name="Riley R."/>
            <person name="Sitrit Y."/>
            <person name="Stielow J.B."/>
            <person name="Szollosi G."/>
            <person name="Zifcakova L."/>
            <person name="Stursova M."/>
            <person name="Spatafora J.W."/>
            <person name="Tedersoo L."/>
            <person name="Vaario L.M."/>
            <person name="Yamada A."/>
            <person name="Yan M."/>
            <person name="Wang P."/>
            <person name="Xu J."/>
            <person name="Bruns T."/>
            <person name="Baldrian P."/>
            <person name="Vilgalys R."/>
            <person name="Dunand C."/>
            <person name="Henrissat B."/>
            <person name="Grigoriev I.V."/>
            <person name="Hibbett D."/>
            <person name="Nagy L.G."/>
            <person name="Martin F.M."/>
        </authorList>
    </citation>
    <scope>NUCLEOTIDE SEQUENCE</scope>
    <source>
        <strain evidence="2">Prilba</strain>
    </source>
</reference>
<proteinExistence type="predicted"/>
<protein>
    <recommendedName>
        <fullName evidence="1">NADAR domain-containing protein</fullName>
    </recommendedName>
</protein>
<reference evidence="2" key="1">
    <citation type="submission" date="2019-10" db="EMBL/GenBank/DDBJ databases">
        <authorList>
            <consortium name="DOE Joint Genome Institute"/>
            <person name="Kuo A."/>
            <person name="Miyauchi S."/>
            <person name="Kiss E."/>
            <person name="Drula E."/>
            <person name="Kohler A."/>
            <person name="Sanchez-Garcia M."/>
            <person name="Andreopoulos B."/>
            <person name="Barry K.W."/>
            <person name="Bonito G."/>
            <person name="Buee M."/>
            <person name="Carver A."/>
            <person name="Chen C."/>
            <person name="Cichocki N."/>
            <person name="Clum A."/>
            <person name="Culley D."/>
            <person name="Crous P.W."/>
            <person name="Fauchery L."/>
            <person name="Girlanda M."/>
            <person name="Hayes R."/>
            <person name="Keri Z."/>
            <person name="LaButti K."/>
            <person name="Lipzen A."/>
            <person name="Lombard V."/>
            <person name="Magnuson J."/>
            <person name="Maillard F."/>
            <person name="Morin E."/>
            <person name="Murat C."/>
            <person name="Nolan M."/>
            <person name="Ohm R."/>
            <person name="Pangilinan J."/>
            <person name="Pereira M."/>
            <person name="Perotto S."/>
            <person name="Peter M."/>
            <person name="Riley R."/>
            <person name="Sitrit Y."/>
            <person name="Stielow B."/>
            <person name="Szollosi G."/>
            <person name="Zifcakova L."/>
            <person name="Stursova M."/>
            <person name="Spatafora J.W."/>
            <person name="Tedersoo L."/>
            <person name="Vaario L.-M."/>
            <person name="Yamada A."/>
            <person name="Yan M."/>
            <person name="Wang P."/>
            <person name="Xu J."/>
            <person name="Bruns T."/>
            <person name="Baldrian P."/>
            <person name="Vilgalys R."/>
            <person name="Henrissat B."/>
            <person name="Grigoriev I.V."/>
            <person name="Hibbett D."/>
            <person name="Nagy L.G."/>
            <person name="Martin F.M."/>
        </authorList>
    </citation>
    <scope>NUCLEOTIDE SEQUENCE</scope>
    <source>
        <strain evidence="2">Prilba</strain>
    </source>
</reference>
<keyword evidence="3" id="KW-1185">Reference proteome</keyword>
<dbReference type="SUPFAM" id="SSF143990">
    <property type="entry name" value="YbiA-like"/>
    <property type="match status" value="1"/>
</dbReference>
<dbReference type="Pfam" id="PF08719">
    <property type="entry name" value="NADAR"/>
    <property type="match status" value="1"/>
</dbReference>
<evidence type="ECO:0000313" key="3">
    <source>
        <dbReference type="Proteomes" id="UP000759537"/>
    </source>
</evidence>
<feature type="domain" description="NADAR" evidence="1">
    <location>
        <begin position="32"/>
        <end position="158"/>
    </location>
</feature>
<dbReference type="CDD" id="cd15457">
    <property type="entry name" value="NADAR"/>
    <property type="match status" value="1"/>
</dbReference>
<accession>A0A9P5MNA5</accession>
<name>A0A9P5MNA5_9AGAM</name>